<keyword evidence="3" id="KW-0949">S-adenosyl-L-methionine</keyword>
<evidence type="ECO:0000256" key="4">
    <source>
        <dbReference type="PROSITE-ProRule" id="PRU00489"/>
    </source>
</evidence>
<evidence type="ECO:0000256" key="5">
    <source>
        <dbReference type="SAM" id="MobiDB-lite"/>
    </source>
</evidence>
<dbReference type="PANTHER" id="PTHR12829">
    <property type="entry name" value="N6-ADENOSINE-METHYLTRANSFERASE"/>
    <property type="match status" value="1"/>
</dbReference>
<evidence type="ECO:0000256" key="3">
    <source>
        <dbReference type="ARBA" id="ARBA00022691"/>
    </source>
</evidence>
<accession>A0A5B9MKU3</accession>
<organism evidence="6 7">
    <name type="scientific">Stieleria maiorica</name>
    <dbReference type="NCBI Taxonomy" id="2795974"/>
    <lineage>
        <taxon>Bacteria</taxon>
        <taxon>Pseudomonadati</taxon>
        <taxon>Planctomycetota</taxon>
        <taxon>Planctomycetia</taxon>
        <taxon>Pirellulales</taxon>
        <taxon>Pirellulaceae</taxon>
        <taxon>Stieleria</taxon>
    </lineage>
</organism>
<dbReference type="Proteomes" id="UP000321353">
    <property type="component" value="Chromosome"/>
</dbReference>
<dbReference type="AlphaFoldDB" id="A0A5B9MKU3"/>
<dbReference type="EMBL" id="CP036264">
    <property type="protein sequence ID" value="QEG01544.1"/>
    <property type="molecule type" value="Genomic_DNA"/>
</dbReference>
<name>A0A5B9MKU3_9BACT</name>
<comment type="similarity">
    <text evidence="4">Belongs to the MT-A70-like family.</text>
</comment>
<reference evidence="6 7" key="1">
    <citation type="submission" date="2019-02" db="EMBL/GenBank/DDBJ databases">
        <title>Planctomycetal bacteria perform biofilm scaping via a novel small molecule.</title>
        <authorList>
            <person name="Jeske O."/>
            <person name="Boedeker C."/>
            <person name="Wiegand S."/>
            <person name="Breitling P."/>
            <person name="Kallscheuer N."/>
            <person name="Jogler M."/>
            <person name="Rohde M."/>
            <person name="Petersen J."/>
            <person name="Medema M.H."/>
            <person name="Surup F."/>
            <person name="Jogler C."/>
        </authorList>
    </citation>
    <scope>NUCLEOTIDE SEQUENCE [LARGE SCALE GENOMIC DNA]</scope>
    <source>
        <strain evidence="6 7">Mal15</strain>
    </source>
</reference>
<feature type="region of interest" description="Disordered" evidence="5">
    <location>
        <begin position="1"/>
        <end position="25"/>
    </location>
</feature>
<dbReference type="GO" id="GO:0008168">
    <property type="term" value="F:methyltransferase activity"/>
    <property type="evidence" value="ECO:0007669"/>
    <property type="project" value="UniProtKB-KW"/>
</dbReference>
<evidence type="ECO:0000313" key="6">
    <source>
        <dbReference type="EMBL" id="QEG01544.1"/>
    </source>
</evidence>
<dbReference type="PANTHER" id="PTHR12829:SF7">
    <property type="entry name" value="N6-ADENOSINE-METHYLTRANSFERASE CATALYTIC SUBUNIT"/>
    <property type="match status" value="1"/>
</dbReference>
<evidence type="ECO:0000256" key="1">
    <source>
        <dbReference type="ARBA" id="ARBA00022603"/>
    </source>
</evidence>
<dbReference type="GO" id="GO:0032259">
    <property type="term" value="P:methylation"/>
    <property type="evidence" value="ECO:0007669"/>
    <property type="project" value="UniProtKB-KW"/>
</dbReference>
<gene>
    <name evidence="6" type="ORF">Mal15_56210</name>
</gene>
<protein>
    <submittedName>
        <fullName evidence="6">Uncharacterized protein</fullName>
    </submittedName>
</protein>
<dbReference type="PROSITE" id="PS51143">
    <property type="entry name" value="MT_A70"/>
    <property type="match status" value="1"/>
</dbReference>
<keyword evidence="2" id="KW-0808">Transferase</keyword>
<dbReference type="KEGG" id="smam:Mal15_56210"/>
<dbReference type="Pfam" id="PF05063">
    <property type="entry name" value="MT-A70"/>
    <property type="match status" value="1"/>
</dbReference>
<dbReference type="InterPro" id="IPR007757">
    <property type="entry name" value="MT-A70-like"/>
</dbReference>
<dbReference type="InterPro" id="IPR029063">
    <property type="entry name" value="SAM-dependent_MTases_sf"/>
</dbReference>
<proteinExistence type="inferred from homology"/>
<sequence length="384" mass="42546">MIVSWFNKPEDSAPAPVEESSVPTDETVVEVTSGEQQEGTEDCEEAEVSRSLALLSQAHQAISEARSLNELKDIRDKAEAARKYAQAAGMGLEIQNYAAEVKLRAERRAGKLLGKLKLHGGDRSDESASHRVTLSDIGVTKDQSSRWQLTAIVPEKEFERYVDTTRADCGEVTTAGLVRIARKIRSKKKNRSVNGVEADITNCVVINNVEQLTGDNKFSCIYVDPPWSGDGEGNDGLVRSLGELPIPTVAEDNAHLHIWATNATFSEAKQVLESWGFSYQACLICLNPDGQSTDYWIEAHEFLLLGIRGELPFAETTLNSWMRAVRESDGRAPERVRKIIERVSPGPYLELFGRNKVSGWTIYSTDIESDNIEVEEKSNEETDA</sequence>
<evidence type="ECO:0000313" key="7">
    <source>
        <dbReference type="Proteomes" id="UP000321353"/>
    </source>
</evidence>
<evidence type="ECO:0000256" key="2">
    <source>
        <dbReference type="ARBA" id="ARBA00022679"/>
    </source>
</evidence>
<dbReference type="SUPFAM" id="SSF53335">
    <property type="entry name" value="S-adenosyl-L-methionine-dependent methyltransferases"/>
    <property type="match status" value="1"/>
</dbReference>
<keyword evidence="1" id="KW-0489">Methyltransferase</keyword>
<keyword evidence="7" id="KW-1185">Reference proteome</keyword>